<evidence type="ECO:0000256" key="3">
    <source>
        <dbReference type="ARBA" id="ARBA00023098"/>
    </source>
</evidence>
<sequence>MTVSLSRRNLLAAGLAVPLVSRTPATRSGPSRLRLPGPTGPYPVGTVNLHLADRSRAYRGRVRELMASVWYPAHRTWSYPLAPWMDAAPFRLLLESAGFDPDAALAPRTAGHTGAPVHPSGVRMPVVVFSHAAHDHRSQNTIVVQELASHGYIVVTVDHTYDAFSQFPDGRVIVPGEGPVMLPPDFADDVGFVLDQLEVVARGHNPDIDHRPLPAGLGAALDLKRIGMFGHSKGGTATALLMDRDRRVRAGLILDGPMESNPPPLADLDRPVMLMTAAFTRAEAPPVAAFWSHLHGWRLNIRVEGALHPSYTDYQVLITELAPIVGLSTEDVQGWIGTLDPGRAVQIQRAYPLAFFDLHLRGRRDGHLLDGPSRVFPEVKFLP</sequence>
<dbReference type="Gene3D" id="3.40.50.1820">
    <property type="entry name" value="alpha/beta hydrolase"/>
    <property type="match status" value="1"/>
</dbReference>
<protein>
    <submittedName>
        <fullName evidence="4">Alpha/beta hydrolase family protein</fullName>
    </submittedName>
</protein>
<dbReference type="SUPFAM" id="SSF53474">
    <property type="entry name" value="alpha/beta-Hydrolases"/>
    <property type="match status" value="1"/>
</dbReference>
<evidence type="ECO:0000313" key="5">
    <source>
        <dbReference type="Proteomes" id="UP001596548"/>
    </source>
</evidence>
<name>A0ABW2I1E2_9ACTN</name>
<evidence type="ECO:0000256" key="2">
    <source>
        <dbReference type="ARBA" id="ARBA00022963"/>
    </source>
</evidence>
<dbReference type="Proteomes" id="UP001596548">
    <property type="component" value="Unassembled WGS sequence"/>
</dbReference>
<keyword evidence="3" id="KW-0443">Lipid metabolism</keyword>
<dbReference type="PANTHER" id="PTHR10272">
    <property type="entry name" value="PLATELET-ACTIVATING FACTOR ACETYLHYDROLASE"/>
    <property type="match status" value="1"/>
</dbReference>
<keyword evidence="2" id="KW-0442">Lipid degradation</keyword>
<dbReference type="Pfam" id="PF03403">
    <property type="entry name" value="PAF-AH_p_II"/>
    <property type="match status" value="2"/>
</dbReference>
<comment type="caution">
    <text evidence="4">The sequence shown here is derived from an EMBL/GenBank/DDBJ whole genome shotgun (WGS) entry which is preliminary data.</text>
</comment>
<evidence type="ECO:0000313" key="4">
    <source>
        <dbReference type="EMBL" id="MFC7278674.1"/>
    </source>
</evidence>
<dbReference type="RefSeq" id="WP_378975742.1">
    <property type="nucleotide sequence ID" value="NZ_JBHTBJ010000036.1"/>
</dbReference>
<gene>
    <name evidence="4" type="ORF">ACFQS1_32310</name>
</gene>
<reference evidence="5" key="1">
    <citation type="journal article" date="2019" name="Int. J. Syst. Evol. Microbiol.">
        <title>The Global Catalogue of Microorganisms (GCM) 10K type strain sequencing project: providing services to taxonomists for standard genome sequencing and annotation.</title>
        <authorList>
            <consortium name="The Broad Institute Genomics Platform"/>
            <consortium name="The Broad Institute Genome Sequencing Center for Infectious Disease"/>
            <person name="Wu L."/>
            <person name="Ma J."/>
        </authorList>
    </citation>
    <scope>NUCLEOTIDE SEQUENCE [LARGE SCALE GENOMIC DNA]</scope>
    <source>
        <strain evidence="5">XZYJT-10</strain>
    </source>
</reference>
<keyword evidence="1 4" id="KW-0378">Hydrolase</keyword>
<organism evidence="4 5">
    <name type="scientific">Paractinoplanes rhizophilus</name>
    <dbReference type="NCBI Taxonomy" id="1416877"/>
    <lineage>
        <taxon>Bacteria</taxon>
        <taxon>Bacillati</taxon>
        <taxon>Actinomycetota</taxon>
        <taxon>Actinomycetes</taxon>
        <taxon>Micromonosporales</taxon>
        <taxon>Micromonosporaceae</taxon>
        <taxon>Paractinoplanes</taxon>
    </lineage>
</organism>
<dbReference type="EMBL" id="JBHTBJ010000036">
    <property type="protein sequence ID" value="MFC7278674.1"/>
    <property type="molecule type" value="Genomic_DNA"/>
</dbReference>
<dbReference type="GO" id="GO:0016787">
    <property type="term" value="F:hydrolase activity"/>
    <property type="evidence" value="ECO:0007669"/>
    <property type="project" value="UniProtKB-KW"/>
</dbReference>
<accession>A0ABW2I1E2</accession>
<proteinExistence type="predicted"/>
<dbReference type="InterPro" id="IPR029058">
    <property type="entry name" value="AB_hydrolase_fold"/>
</dbReference>
<dbReference type="PANTHER" id="PTHR10272:SF0">
    <property type="entry name" value="PLATELET-ACTIVATING FACTOR ACETYLHYDROLASE"/>
    <property type="match status" value="1"/>
</dbReference>
<keyword evidence="5" id="KW-1185">Reference proteome</keyword>
<evidence type="ECO:0000256" key="1">
    <source>
        <dbReference type="ARBA" id="ARBA00022801"/>
    </source>
</evidence>